<keyword evidence="6 17" id="KW-0547">Nucleotide-binding</keyword>
<evidence type="ECO:0000256" key="7">
    <source>
        <dbReference type="ARBA" id="ARBA00022840"/>
    </source>
</evidence>
<evidence type="ECO:0000259" key="21">
    <source>
        <dbReference type="PROSITE" id="PS51385"/>
    </source>
</evidence>
<dbReference type="HAMAP" id="MF_01966">
    <property type="entry name" value="NADHX_epimerase"/>
    <property type="match status" value="1"/>
</dbReference>
<dbReference type="Pfam" id="PF01256">
    <property type="entry name" value="Carb_kinase"/>
    <property type="match status" value="1"/>
</dbReference>
<feature type="binding site" evidence="17">
    <location>
        <begin position="407"/>
        <end position="411"/>
    </location>
    <ligand>
        <name>AMP</name>
        <dbReference type="ChEBI" id="CHEBI:456215"/>
    </ligand>
</feature>
<feature type="binding site" evidence="18">
    <location>
        <position position="124"/>
    </location>
    <ligand>
        <name>K(+)</name>
        <dbReference type="ChEBI" id="CHEBI:29103"/>
    </ligand>
</feature>
<feature type="binding site" evidence="17">
    <location>
        <position position="321"/>
    </location>
    <ligand>
        <name>(6S)-NADPHX</name>
        <dbReference type="ChEBI" id="CHEBI:64076"/>
    </ligand>
</feature>
<dbReference type="PROSITE" id="PS51383">
    <property type="entry name" value="YJEF_C_3"/>
    <property type="match status" value="1"/>
</dbReference>
<dbReference type="NCBIfam" id="TIGR00196">
    <property type="entry name" value="yjeF_cterm"/>
    <property type="match status" value="1"/>
</dbReference>
<dbReference type="PANTHER" id="PTHR12592:SF0">
    <property type="entry name" value="ATP-DEPENDENT (S)-NAD(P)H-HYDRATE DEHYDRATASE"/>
    <property type="match status" value="1"/>
</dbReference>
<dbReference type="EMBL" id="CP037954">
    <property type="protein sequence ID" value="QBO56925.1"/>
    <property type="molecule type" value="Genomic_DNA"/>
</dbReference>
<evidence type="ECO:0000256" key="1">
    <source>
        <dbReference type="ARBA" id="ARBA00000013"/>
    </source>
</evidence>
<evidence type="ECO:0000256" key="15">
    <source>
        <dbReference type="ARBA" id="ARBA00048238"/>
    </source>
</evidence>
<name>A0A4P6ZC07_9FLAO</name>
<feature type="binding site" evidence="18">
    <location>
        <position position="58"/>
    </location>
    <ligand>
        <name>K(+)</name>
        <dbReference type="ChEBI" id="CHEBI:29103"/>
    </ligand>
</feature>
<dbReference type="Gene3D" id="3.40.1190.20">
    <property type="match status" value="1"/>
</dbReference>
<evidence type="ECO:0000256" key="11">
    <source>
        <dbReference type="ARBA" id="ARBA00023235"/>
    </source>
</evidence>
<feature type="binding site" evidence="18">
    <location>
        <begin position="57"/>
        <end position="61"/>
    </location>
    <ligand>
        <name>(6S)-NADPHX</name>
        <dbReference type="ChEBI" id="CHEBI:64076"/>
    </ligand>
</feature>
<dbReference type="EC" id="5.1.99.6" evidence="19"/>
<reference evidence="22 23" key="1">
    <citation type="submission" date="2019-03" db="EMBL/GenBank/DDBJ databases">
        <authorList>
            <person name="Kim H."/>
            <person name="Yu S.-M."/>
        </authorList>
    </citation>
    <scope>NUCLEOTIDE SEQUENCE [LARGE SCALE GENOMIC DNA]</scope>
    <source>
        <strain evidence="22 23">NBC122</strain>
    </source>
</reference>
<evidence type="ECO:0000256" key="6">
    <source>
        <dbReference type="ARBA" id="ARBA00022741"/>
    </source>
</evidence>
<sequence length="497" mass="54689">MKIFSAPQIKKWDSFSIENQRISSLQLMERAAQSCVKWFLENFESKSSFAVFCGFGNNGGDGFAIARLLYSKGFDVTVFTGKNEKFSEDALINFQRCSDISGIEILDFEKVGSFVFKDNSVLIDALFGIGLNRNVEGEIAGLIEFLNKLPFPGISIDIPSGLMADEMISENAVVFKADETLTFQTWKKSMLHPETGIFCGNIHLMDIFLSDEFTSQEETDDFVIGEKLIHKVYKMRNEFSHKGTYGKTTIAAGSFGKIGASVLATKAALKSGSGLTFTLAPKCGYEILQTNCPEAMFIDGGENKVVNFDFEENSVIGIGPGLGTDSDTQISFLNFLVRISKPLVIDADALNILSKNPDAIKLIPKNSIITPHPKEFERLFGKTENSFERLKLARQKAKDLQIYIVLKDHHTQIITPENKVYYNITGNSGMAKGGSGDALLGIITSLLAQNYTPENAAVFGVWLHGKAGDFAAEKFSKEAMLASDLIAEIGTVFNYLN</sequence>
<dbReference type="GO" id="GO:0052856">
    <property type="term" value="F:NAD(P)HX epimerase activity"/>
    <property type="evidence" value="ECO:0007669"/>
    <property type="project" value="UniProtKB-UniRule"/>
</dbReference>
<feature type="domain" description="YjeF N-terminal" evidence="21">
    <location>
        <begin position="9"/>
        <end position="215"/>
    </location>
</feature>
<dbReference type="CDD" id="cd01171">
    <property type="entry name" value="YXKO-related"/>
    <property type="match status" value="1"/>
</dbReference>
<dbReference type="EC" id="4.2.1.136" evidence="19"/>
<feature type="binding site" evidence="18">
    <location>
        <begin position="128"/>
        <end position="134"/>
    </location>
    <ligand>
        <name>(6S)-NADPHX</name>
        <dbReference type="ChEBI" id="CHEBI:64076"/>
    </ligand>
</feature>
<dbReference type="PROSITE" id="PS51385">
    <property type="entry name" value="YJEF_N"/>
    <property type="match status" value="1"/>
</dbReference>
<evidence type="ECO:0000256" key="13">
    <source>
        <dbReference type="ARBA" id="ARBA00023268"/>
    </source>
</evidence>
<accession>A0A4P6ZC07</accession>
<comment type="cofactor">
    <cofactor evidence="18 19">
        <name>K(+)</name>
        <dbReference type="ChEBI" id="CHEBI:29103"/>
    </cofactor>
    <text evidence="18 19">Binds 1 potassium ion per subunit.</text>
</comment>
<comment type="catalytic activity">
    <reaction evidence="15 17 19">
        <text>(6S)-NADHX + ADP = AMP + phosphate + NADH + H(+)</text>
        <dbReference type="Rhea" id="RHEA:32223"/>
        <dbReference type="ChEBI" id="CHEBI:15378"/>
        <dbReference type="ChEBI" id="CHEBI:43474"/>
        <dbReference type="ChEBI" id="CHEBI:57945"/>
        <dbReference type="ChEBI" id="CHEBI:64074"/>
        <dbReference type="ChEBI" id="CHEBI:456215"/>
        <dbReference type="ChEBI" id="CHEBI:456216"/>
        <dbReference type="EC" id="4.2.1.136"/>
    </reaction>
</comment>
<gene>
    <name evidence="22" type="primary">nnr</name>
    <name evidence="17" type="synonym">nnrD</name>
    <name evidence="18" type="synonym">nnrE</name>
    <name evidence="22" type="ORF">NBC122_00065</name>
</gene>
<dbReference type="PIRSF" id="PIRSF017184">
    <property type="entry name" value="Nnr"/>
    <property type="match status" value="1"/>
</dbReference>
<proteinExistence type="inferred from homology"/>
<keyword evidence="12 17" id="KW-0456">Lyase</keyword>
<evidence type="ECO:0000256" key="17">
    <source>
        <dbReference type="HAMAP-Rule" id="MF_01965"/>
    </source>
</evidence>
<dbReference type="Pfam" id="PF03853">
    <property type="entry name" value="YjeF_N"/>
    <property type="match status" value="1"/>
</dbReference>
<dbReference type="KEGG" id="csal:NBC122_00065"/>
<evidence type="ECO:0000256" key="12">
    <source>
        <dbReference type="ARBA" id="ARBA00023239"/>
    </source>
</evidence>
<evidence type="ECO:0000256" key="19">
    <source>
        <dbReference type="PIRNR" id="PIRNR017184"/>
    </source>
</evidence>
<evidence type="ECO:0000256" key="2">
    <source>
        <dbReference type="ARBA" id="ARBA00000909"/>
    </source>
</evidence>
<comment type="similarity">
    <text evidence="3 19">In the N-terminal section; belongs to the NnrE/AIBP family.</text>
</comment>
<evidence type="ECO:0000256" key="3">
    <source>
        <dbReference type="ARBA" id="ARBA00006001"/>
    </source>
</evidence>
<dbReference type="OrthoDB" id="9806925at2"/>
<dbReference type="SUPFAM" id="SSF53613">
    <property type="entry name" value="Ribokinase-like"/>
    <property type="match status" value="1"/>
</dbReference>
<evidence type="ECO:0000256" key="14">
    <source>
        <dbReference type="ARBA" id="ARBA00025153"/>
    </source>
</evidence>
<dbReference type="GO" id="GO:0046496">
    <property type="term" value="P:nicotinamide nucleotide metabolic process"/>
    <property type="evidence" value="ECO:0007669"/>
    <property type="project" value="UniProtKB-UniRule"/>
</dbReference>
<dbReference type="InterPro" id="IPR000631">
    <property type="entry name" value="CARKD"/>
</dbReference>
<dbReference type="GO" id="GO:0110051">
    <property type="term" value="P:metabolite repair"/>
    <property type="evidence" value="ECO:0007669"/>
    <property type="project" value="TreeGrafter"/>
</dbReference>
<comment type="catalytic activity">
    <reaction evidence="2 18 19">
        <text>(6R)-NADPHX = (6S)-NADPHX</text>
        <dbReference type="Rhea" id="RHEA:32227"/>
        <dbReference type="ChEBI" id="CHEBI:64076"/>
        <dbReference type="ChEBI" id="CHEBI:64077"/>
        <dbReference type="EC" id="5.1.99.6"/>
    </reaction>
</comment>
<evidence type="ECO:0000313" key="22">
    <source>
        <dbReference type="EMBL" id="QBO56925.1"/>
    </source>
</evidence>
<comment type="function">
    <text evidence="17">Catalyzes the dehydration of the S-form of NAD(P)HX at the expense of ADP, which is converted to AMP. Together with NAD(P)HX epimerase, which catalyzes the epimerization of the S- and R-forms, the enzyme allows the repair of both epimers of NAD(P)HX, a damaged form of NAD(P)H that is a result of enzymatic or heat-dependent hydration.</text>
</comment>
<evidence type="ECO:0000256" key="18">
    <source>
        <dbReference type="HAMAP-Rule" id="MF_01966"/>
    </source>
</evidence>
<feature type="domain" description="YjeF C-terminal" evidence="20">
    <location>
        <begin position="225"/>
        <end position="496"/>
    </location>
</feature>
<keyword evidence="23" id="KW-1185">Reference proteome</keyword>
<comment type="function">
    <text evidence="14 19">Bifunctional enzyme that catalyzes the epimerization of the S- and R-forms of NAD(P)HX and the dehydration of the S-form of NAD(P)HX at the expense of ADP, which is converted to AMP. This allows the repair of both epimers of NAD(P)HX, a damaged form of NAD(P)H that is a result of enzymatic or heat-dependent hydration.</text>
</comment>
<keyword evidence="8 17" id="KW-0521">NADP</keyword>
<evidence type="ECO:0000256" key="10">
    <source>
        <dbReference type="ARBA" id="ARBA00023027"/>
    </source>
</evidence>
<dbReference type="InterPro" id="IPR036652">
    <property type="entry name" value="YjeF_N_dom_sf"/>
</dbReference>
<dbReference type="InterPro" id="IPR004443">
    <property type="entry name" value="YjeF_N_dom"/>
</dbReference>
<dbReference type="AlphaFoldDB" id="A0A4P6ZC07"/>
<evidence type="ECO:0000256" key="4">
    <source>
        <dbReference type="ARBA" id="ARBA00009524"/>
    </source>
</evidence>
<comment type="catalytic activity">
    <reaction evidence="1 18 19">
        <text>(6R)-NADHX = (6S)-NADHX</text>
        <dbReference type="Rhea" id="RHEA:32215"/>
        <dbReference type="ChEBI" id="CHEBI:64074"/>
        <dbReference type="ChEBI" id="CHEBI:64075"/>
        <dbReference type="EC" id="5.1.99.6"/>
    </reaction>
</comment>
<protein>
    <recommendedName>
        <fullName evidence="19">Bifunctional NAD(P)H-hydrate repair enzyme</fullName>
    </recommendedName>
    <alternativeName>
        <fullName evidence="19">Nicotinamide nucleotide repair protein</fullName>
    </alternativeName>
    <domain>
        <recommendedName>
            <fullName evidence="19">ADP-dependent (S)-NAD(P)H-hydrate dehydratase</fullName>
            <ecNumber evidence="19">4.2.1.136</ecNumber>
        </recommendedName>
        <alternativeName>
            <fullName evidence="19">ADP-dependent NAD(P)HX dehydratase</fullName>
        </alternativeName>
    </domain>
    <domain>
        <recommendedName>
            <fullName evidence="19">NAD(P)H-hydrate epimerase</fullName>
            <ecNumber evidence="19">5.1.99.6</ecNumber>
        </recommendedName>
    </domain>
</protein>
<comment type="subunit">
    <text evidence="17">Homotetramer.</text>
</comment>
<dbReference type="GO" id="GO:0005524">
    <property type="term" value="F:ATP binding"/>
    <property type="evidence" value="ECO:0007669"/>
    <property type="project" value="UniProtKB-UniRule"/>
</dbReference>
<evidence type="ECO:0000259" key="20">
    <source>
        <dbReference type="PROSITE" id="PS51383"/>
    </source>
</evidence>
<evidence type="ECO:0000256" key="16">
    <source>
        <dbReference type="ARBA" id="ARBA00049209"/>
    </source>
</evidence>
<dbReference type="InterPro" id="IPR029056">
    <property type="entry name" value="Ribokinase-like"/>
</dbReference>
<feature type="binding site" evidence="17">
    <location>
        <position position="260"/>
    </location>
    <ligand>
        <name>(6S)-NADPHX</name>
        <dbReference type="ChEBI" id="CHEBI:64076"/>
    </ligand>
</feature>
<comment type="similarity">
    <text evidence="18">Belongs to the NnrE/AIBP family.</text>
</comment>
<dbReference type="NCBIfam" id="TIGR00197">
    <property type="entry name" value="yjeF_nterm"/>
    <property type="match status" value="1"/>
</dbReference>
<comment type="similarity">
    <text evidence="17">Belongs to the NnrD/CARKD family.</text>
</comment>
<dbReference type="Gene3D" id="3.40.50.10260">
    <property type="entry name" value="YjeF N-terminal domain"/>
    <property type="match status" value="1"/>
</dbReference>
<evidence type="ECO:0000256" key="9">
    <source>
        <dbReference type="ARBA" id="ARBA00022958"/>
    </source>
</evidence>
<comment type="caution">
    <text evidence="18">Lacks conserved residue(s) required for the propagation of feature annotation.</text>
</comment>
<dbReference type="InterPro" id="IPR030677">
    <property type="entry name" value="Nnr"/>
</dbReference>
<keyword evidence="5 18" id="KW-0479">Metal-binding</keyword>
<dbReference type="RefSeq" id="WP_133438470.1">
    <property type="nucleotide sequence ID" value="NZ_CP037954.1"/>
</dbReference>
<dbReference type="PANTHER" id="PTHR12592">
    <property type="entry name" value="ATP-DEPENDENT (S)-NAD(P)H-HYDRATE DEHYDRATASE FAMILY MEMBER"/>
    <property type="match status" value="1"/>
</dbReference>
<organism evidence="22 23">
    <name type="scientific">Chryseobacterium salivictor</name>
    <dbReference type="NCBI Taxonomy" id="2547600"/>
    <lineage>
        <taxon>Bacteria</taxon>
        <taxon>Pseudomonadati</taxon>
        <taxon>Bacteroidota</taxon>
        <taxon>Flavobacteriia</taxon>
        <taxon>Flavobacteriales</taxon>
        <taxon>Weeksellaceae</taxon>
        <taxon>Chryseobacterium group</taxon>
        <taxon>Chryseobacterium</taxon>
    </lineage>
</organism>
<evidence type="ECO:0000256" key="8">
    <source>
        <dbReference type="ARBA" id="ARBA00022857"/>
    </source>
</evidence>
<evidence type="ECO:0000256" key="5">
    <source>
        <dbReference type="ARBA" id="ARBA00022723"/>
    </source>
</evidence>
<dbReference type="GO" id="GO:0052855">
    <property type="term" value="F:ADP-dependent NAD(P)H-hydrate dehydratase activity"/>
    <property type="evidence" value="ECO:0007669"/>
    <property type="project" value="UniProtKB-UniRule"/>
</dbReference>
<dbReference type="Proteomes" id="UP000294419">
    <property type="component" value="Chromosome"/>
</dbReference>
<feature type="binding site" evidence="18">
    <location>
        <position position="157"/>
    </location>
    <ligand>
        <name>(6S)-NADPHX</name>
        <dbReference type="ChEBI" id="CHEBI:64076"/>
    </ligand>
</feature>
<keyword evidence="10 17" id="KW-0520">NAD</keyword>
<keyword evidence="11 18" id="KW-0413">Isomerase</keyword>
<feature type="binding site" evidence="17">
    <location>
        <position position="436"/>
    </location>
    <ligand>
        <name>AMP</name>
        <dbReference type="ChEBI" id="CHEBI:456215"/>
    </ligand>
</feature>
<evidence type="ECO:0000313" key="23">
    <source>
        <dbReference type="Proteomes" id="UP000294419"/>
    </source>
</evidence>
<comment type="cofactor">
    <cofactor evidence="17">
        <name>Mg(2+)</name>
        <dbReference type="ChEBI" id="CHEBI:18420"/>
    </cofactor>
</comment>
<keyword evidence="13" id="KW-0511">Multifunctional enzyme</keyword>
<keyword evidence="7 17" id="KW-0067">ATP-binding</keyword>
<keyword evidence="9 18" id="KW-0630">Potassium</keyword>
<feature type="binding site" evidence="17">
    <location>
        <position position="437"/>
    </location>
    <ligand>
        <name>(6S)-NADPHX</name>
        <dbReference type="ChEBI" id="CHEBI:64076"/>
    </ligand>
</feature>
<dbReference type="HAMAP" id="MF_01965">
    <property type="entry name" value="NADHX_dehydratase"/>
    <property type="match status" value="1"/>
</dbReference>
<feature type="binding site" evidence="17">
    <location>
        <position position="372"/>
    </location>
    <ligand>
        <name>(6S)-NADPHX</name>
        <dbReference type="ChEBI" id="CHEBI:64076"/>
    </ligand>
</feature>
<dbReference type="SUPFAM" id="SSF64153">
    <property type="entry name" value="YjeF N-terminal domain-like"/>
    <property type="match status" value="1"/>
</dbReference>
<comment type="function">
    <text evidence="18">Catalyzes the epimerization of the S- and R-forms of NAD(P)HX, a damaged form of NAD(P)H that is a result of enzymatic or heat-dependent hydration. This is a prerequisite for the S-specific NAD(P)H-hydrate dehydratase to allow the repair of both epimers of NAD(P)HX.</text>
</comment>
<comment type="catalytic activity">
    <reaction evidence="16 17 19">
        <text>(6S)-NADPHX + ADP = AMP + phosphate + NADPH + H(+)</text>
        <dbReference type="Rhea" id="RHEA:32235"/>
        <dbReference type="ChEBI" id="CHEBI:15378"/>
        <dbReference type="ChEBI" id="CHEBI:43474"/>
        <dbReference type="ChEBI" id="CHEBI:57783"/>
        <dbReference type="ChEBI" id="CHEBI:64076"/>
        <dbReference type="ChEBI" id="CHEBI:456215"/>
        <dbReference type="ChEBI" id="CHEBI:456216"/>
        <dbReference type="EC" id="4.2.1.136"/>
    </reaction>
</comment>
<dbReference type="GO" id="GO:0046872">
    <property type="term" value="F:metal ion binding"/>
    <property type="evidence" value="ECO:0007669"/>
    <property type="project" value="UniProtKB-UniRule"/>
</dbReference>
<comment type="similarity">
    <text evidence="4 19">In the C-terminal section; belongs to the NnrD/CARKD family.</text>
</comment>
<feature type="binding site" evidence="18">
    <location>
        <position position="160"/>
    </location>
    <ligand>
        <name>K(+)</name>
        <dbReference type="ChEBI" id="CHEBI:29103"/>
    </ligand>
</feature>